<dbReference type="InterPro" id="IPR048278">
    <property type="entry name" value="PFN"/>
</dbReference>
<dbReference type="Pfam" id="PF00235">
    <property type="entry name" value="Profilin"/>
    <property type="match status" value="1"/>
</dbReference>
<evidence type="ECO:0000313" key="7">
    <source>
        <dbReference type="EMBL" id="ODH32006.1"/>
    </source>
</evidence>
<evidence type="ECO:0000256" key="1">
    <source>
        <dbReference type="ARBA" id="ARBA00004245"/>
    </source>
</evidence>
<dbReference type="GO" id="GO:0005938">
    <property type="term" value="C:cell cortex"/>
    <property type="evidence" value="ECO:0007669"/>
    <property type="project" value="TreeGrafter"/>
</dbReference>
<proteinExistence type="inferred from homology"/>
<dbReference type="VEuPathDB" id="FungiDB:PADG_00183"/>
<comment type="caution">
    <text evidence="7">The sequence shown here is derived from an EMBL/GenBank/DDBJ whole genome shotgun (WGS) entry which is preliminary data.</text>
</comment>
<dbReference type="SMART" id="SM00392">
    <property type="entry name" value="PROF"/>
    <property type="match status" value="1"/>
</dbReference>
<dbReference type="Gene3D" id="3.30.450.30">
    <property type="entry name" value="Dynein light chain 2a, cytoplasmic"/>
    <property type="match status" value="1"/>
</dbReference>
<name>A0A1D2JFY8_PARBR</name>
<dbReference type="SUPFAM" id="SSF55770">
    <property type="entry name" value="Profilin (actin-binding protein)"/>
    <property type="match status" value="1"/>
</dbReference>
<dbReference type="PANTHER" id="PTHR11604">
    <property type="entry name" value="PROFILIN"/>
    <property type="match status" value="1"/>
</dbReference>
<comment type="subcellular location">
    <subcellularLocation>
        <location evidence="1">Cytoplasm</location>
        <location evidence="1">Cytoskeleton</location>
    </subcellularLocation>
</comment>
<keyword evidence="3" id="KW-0963">Cytoplasm</keyword>
<keyword evidence="5" id="KW-0206">Cytoskeleton</keyword>
<dbReference type="PANTHER" id="PTHR11604:SF0">
    <property type="entry name" value="PROFILIN"/>
    <property type="match status" value="1"/>
</dbReference>
<dbReference type="EMBL" id="LZYO01000116">
    <property type="protein sequence ID" value="ODH32006.1"/>
    <property type="molecule type" value="Genomic_DNA"/>
</dbReference>
<dbReference type="GO" id="GO:0003785">
    <property type="term" value="F:actin monomer binding"/>
    <property type="evidence" value="ECO:0007669"/>
    <property type="project" value="TreeGrafter"/>
</dbReference>
<evidence type="ECO:0000256" key="3">
    <source>
        <dbReference type="ARBA" id="ARBA00022490"/>
    </source>
</evidence>
<protein>
    <recommendedName>
        <fullName evidence="6">Profilin</fullName>
    </recommendedName>
</protein>
<evidence type="ECO:0000256" key="4">
    <source>
        <dbReference type="ARBA" id="ARBA00023203"/>
    </source>
</evidence>
<dbReference type="InterPro" id="IPR005455">
    <property type="entry name" value="PFN_euk"/>
</dbReference>
<dbReference type="AlphaFoldDB" id="A0A1D2JFY8"/>
<reference evidence="7 8" key="1">
    <citation type="submission" date="2016-06" db="EMBL/GenBank/DDBJ databases">
        <authorList>
            <person name="Kjaerup R.B."/>
            <person name="Dalgaard T.S."/>
            <person name="Juul-Madsen H.R."/>
        </authorList>
    </citation>
    <scope>NUCLEOTIDE SEQUENCE [LARGE SCALE GENOMIC DNA]</scope>
    <source>
        <strain evidence="7 8">Pb300</strain>
    </source>
</reference>
<dbReference type="VEuPathDB" id="FungiDB:PABG_03648"/>
<accession>A0A1D2JFY8</accession>
<comment type="similarity">
    <text evidence="2 6">Belongs to the profilin family.</text>
</comment>
<evidence type="ECO:0000313" key="8">
    <source>
        <dbReference type="Proteomes" id="UP000242814"/>
    </source>
</evidence>
<sequence>MTDPSVNKPVGWPVAEQSPSSSWTGNSVLIRITFCSLLQCPGIDKAAIYSTDPQYANSPCASSQGFTAQPNEIAFILSSFADTKDDEPKEVQTNGFYYAGEKYFFVRSDKDPDCLIGRKEKEGIVIYKTASALFIAHHPPSAQTPTVNEYVDGWARYLINAEKAQG</sequence>
<gene>
    <name evidence="7" type="ORF">ACO22_03434</name>
</gene>
<dbReference type="InterPro" id="IPR036140">
    <property type="entry name" value="PFN_sf"/>
</dbReference>
<dbReference type="Proteomes" id="UP000242814">
    <property type="component" value="Unassembled WGS sequence"/>
</dbReference>
<dbReference type="GO" id="GO:0005856">
    <property type="term" value="C:cytoskeleton"/>
    <property type="evidence" value="ECO:0007669"/>
    <property type="project" value="UniProtKB-SubCell"/>
</dbReference>
<evidence type="ECO:0000256" key="5">
    <source>
        <dbReference type="ARBA" id="ARBA00023212"/>
    </source>
</evidence>
<evidence type="ECO:0000256" key="2">
    <source>
        <dbReference type="ARBA" id="ARBA00010058"/>
    </source>
</evidence>
<dbReference type="OrthoDB" id="421374at2759"/>
<dbReference type="OMA" id="FIAHHPP"/>
<keyword evidence="4 6" id="KW-0009">Actin-binding</keyword>
<organism evidence="7 8">
    <name type="scientific">Paracoccidioides brasiliensis</name>
    <dbReference type="NCBI Taxonomy" id="121759"/>
    <lineage>
        <taxon>Eukaryota</taxon>
        <taxon>Fungi</taxon>
        <taxon>Dikarya</taxon>
        <taxon>Ascomycota</taxon>
        <taxon>Pezizomycotina</taxon>
        <taxon>Eurotiomycetes</taxon>
        <taxon>Eurotiomycetidae</taxon>
        <taxon>Onygenales</taxon>
        <taxon>Ajellomycetaceae</taxon>
        <taxon>Paracoccidioides</taxon>
    </lineage>
</organism>
<evidence type="ECO:0000256" key="6">
    <source>
        <dbReference type="RuleBase" id="RU003909"/>
    </source>
</evidence>